<evidence type="ECO:0000313" key="1">
    <source>
        <dbReference type="EMBL" id="KAG8174107.1"/>
    </source>
</evidence>
<dbReference type="AlphaFoldDB" id="A0AAV6TRE5"/>
<proteinExistence type="predicted"/>
<gene>
    <name evidence="1" type="ORF">JTE90_003474</name>
</gene>
<dbReference type="EMBL" id="JAFNEN010001320">
    <property type="protein sequence ID" value="KAG8174107.1"/>
    <property type="molecule type" value="Genomic_DNA"/>
</dbReference>
<reference evidence="1 2" key="1">
    <citation type="journal article" date="2022" name="Nat. Ecol. Evol.">
        <title>A masculinizing supergene underlies an exaggerated male reproductive morph in a spider.</title>
        <authorList>
            <person name="Hendrickx F."/>
            <person name="De Corte Z."/>
            <person name="Sonet G."/>
            <person name="Van Belleghem S.M."/>
            <person name="Kostlbacher S."/>
            <person name="Vangestel C."/>
        </authorList>
    </citation>
    <scope>NUCLEOTIDE SEQUENCE [LARGE SCALE GENOMIC DNA]</scope>
    <source>
        <strain evidence="1">W744_W776</strain>
    </source>
</reference>
<name>A0AAV6TRE5_9ARAC</name>
<protein>
    <recommendedName>
        <fullName evidence="3">Secreted protein</fullName>
    </recommendedName>
</protein>
<keyword evidence="2" id="KW-1185">Reference proteome</keyword>
<dbReference type="Proteomes" id="UP000827092">
    <property type="component" value="Unassembled WGS sequence"/>
</dbReference>
<accession>A0AAV6TRE5</accession>
<sequence>MFRYHFFAVFFSARFEAILRHSGDVSYTFFAVFFIQLANRVRRTLLQETMGCRTNLRRVFLFVQEFEDNFFKTTSGDCDHLHEFFYSAKSSKTFFNTSDVVVPFFECFFRAKSSKTTSENGMLSYTSSQ</sequence>
<organism evidence="1 2">
    <name type="scientific">Oedothorax gibbosus</name>
    <dbReference type="NCBI Taxonomy" id="931172"/>
    <lineage>
        <taxon>Eukaryota</taxon>
        <taxon>Metazoa</taxon>
        <taxon>Ecdysozoa</taxon>
        <taxon>Arthropoda</taxon>
        <taxon>Chelicerata</taxon>
        <taxon>Arachnida</taxon>
        <taxon>Araneae</taxon>
        <taxon>Araneomorphae</taxon>
        <taxon>Entelegynae</taxon>
        <taxon>Araneoidea</taxon>
        <taxon>Linyphiidae</taxon>
        <taxon>Erigoninae</taxon>
        <taxon>Oedothorax</taxon>
    </lineage>
</organism>
<comment type="caution">
    <text evidence="1">The sequence shown here is derived from an EMBL/GenBank/DDBJ whole genome shotgun (WGS) entry which is preliminary data.</text>
</comment>
<evidence type="ECO:0000313" key="2">
    <source>
        <dbReference type="Proteomes" id="UP000827092"/>
    </source>
</evidence>
<evidence type="ECO:0008006" key="3">
    <source>
        <dbReference type="Google" id="ProtNLM"/>
    </source>
</evidence>